<proteinExistence type="predicted"/>
<evidence type="ECO:0000313" key="1">
    <source>
        <dbReference type="EMBL" id="AUB43492.1"/>
    </source>
</evidence>
<keyword evidence="2" id="KW-1185">Reference proteome</keyword>
<dbReference type="Proteomes" id="UP000232003">
    <property type="component" value="Plasmid pNFSY05"/>
</dbReference>
<geneLocation type="plasmid" evidence="2">
    <name>pnfsy05</name>
</geneLocation>
<keyword evidence="1" id="KW-0614">Plasmid</keyword>
<dbReference type="EMBL" id="CP024790">
    <property type="protein sequence ID" value="AUB43492.1"/>
    <property type="molecule type" value="Genomic_DNA"/>
</dbReference>
<dbReference type="AlphaFoldDB" id="A0A2K8T744"/>
<gene>
    <name evidence="1" type="ORF">COO91_09673</name>
</gene>
<name>A0A2K8T744_9NOSO</name>
<sequence length="39" mass="4372">MKKSMISDRGLFPSPQFDPGLPAKIASQSLLWGLQHYLI</sequence>
<evidence type="ECO:0000313" key="2">
    <source>
        <dbReference type="Proteomes" id="UP000232003"/>
    </source>
</evidence>
<organism evidence="1 2">
    <name type="scientific">Nostoc flagelliforme CCNUN1</name>
    <dbReference type="NCBI Taxonomy" id="2038116"/>
    <lineage>
        <taxon>Bacteria</taxon>
        <taxon>Bacillati</taxon>
        <taxon>Cyanobacteriota</taxon>
        <taxon>Cyanophyceae</taxon>
        <taxon>Nostocales</taxon>
        <taxon>Nostocaceae</taxon>
        <taxon>Nostoc</taxon>
    </lineage>
</organism>
<accession>A0A2K8T744</accession>
<reference evidence="1 2" key="1">
    <citation type="submission" date="2017-11" db="EMBL/GenBank/DDBJ databases">
        <title>Complete genome of a free-living desiccation-tolerant cyanobacterium and its photosynthetic adaptation to extreme terrestrial habitat.</title>
        <authorList>
            <person name="Shang J."/>
        </authorList>
    </citation>
    <scope>NUCLEOTIDE SEQUENCE [LARGE SCALE GENOMIC DNA]</scope>
    <source>
        <strain evidence="1 2">CCNUN1</strain>
        <plasmid evidence="2">pnfsy05</plasmid>
    </source>
</reference>
<dbReference type="KEGG" id="nfl:COO91_09673"/>
<protein>
    <submittedName>
        <fullName evidence="1">Uncharacterized protein</fullName>
    </submittedName>
</protein>